<keyword evidence="3" id="KW-0547">Nucleotide-binding</keyword>
<keyword evidence="2" id="KW-0808">Transferase</keyword>
<evidence type="ECO:0000256" key="2">
    <source>
        <dbReference type="ARBA" id="ARBA00022679"/>
    </source>
</evidence>
<reference evidence="6" key="1">
    <citation type="submission" date="2021-01" db="EMBL/GenBank/DDBJ databases">
        <authorList>
            <consortium name="Genoscope - CEA"/>
            <person name="William W."/>
        </authorList>
    </citation>
    <scope>NUCLEOTIDE SEQUENCE</scope>
</reference>
<name>A0A8S1YKC6_PAROT</name>
<dbReference type="PANTHER" id="PTHR24351">
    <property type="entry name" value="RIBOSOMAL PROTEIN S6 KINASE"/>
    <property type="match status" value="1"/>
</dbReference>
<dbReference type="AlphaFoldDB" id="A0A8S1YKC6"/>
<gene>
    <name evidence="6" type="ORF">POCTA_138.1.T2230002</name>
</gene>
<evidence type="ECO:0000313" key="6">
    <source>
        <dbReference type="EMBL" id="CAD8215286.1"/>
    </source>
</evidence>
<evidence type="ECO:0000256" key="3">
    <source>
        <dbReference type="ARBA" id="ARBA00022741"/>
    </source>
</evidence>
<dbReference type="Proteomes" id="UP000683925">
    <property type="component" value="Unassembled WGS sequence"/>
</dbReference>
<keyword evidence="4" id="KW-0418">Kinase</keyword>
<accession>A0A8S1YKC6</accession>
<evidence type="ECO:0008006" key="8">
    <source>
        <dbReference type="Google" id="ProtNLM"/>
    </source>
</evidence>
<evidence type="ECO:0000313" key="7">
    <source>
        <dbReference type="Proteomes" id="UP000683925"/>
    </source>
</evidence>
<evidence type="ECO:0000256" key="4">
    <source>
        <dbReference type="ARBA" id="ARBA00022777"/>
    </source>
</evidence>
<keyword evidence="7" id="KW-1185">Reference proteome</keyword>
<dbReference type="GO" id="GO:0005524">
    <property type="term" value="F:ATP binding"/>
    <property type="evidence" value="ECO:0007669"/>
    <property type="project" value="UniProtKB-KW"/>
</dbReference>
<keyword evidence="5" id="KW-0067">ATP-binding</keyword>
<evidence type="ECO:0000256" key="5">
    <source>
        <dbReference type="ARBA" id="ARBA00022840"/>
    </source>
</evidence>
<dbReference type="GO" id="GO:0004674">
    <property type="term" value="F:protein serine/threonine kinase activity"/>
    <property type="evidence" value="ECO:0007669"/>
    <property type="project" value="UniProtKB-KW"/>
</dbReference>
<comment type="caution">
    <text evidence="6">The sequence shown here is derived from an EMBL/GenBank/DDBJ whole genome shotgun (WGS) entry which is preliminary data.</text>
</comment>
<proteinExistence type="predicted"/>
<protein>
    <recommendedName>
        <fullName evidence="8">Protein kinase domain-containing protein</fullName>
    </recommendedName>
</protein>
<keyword evidence="1" id="KW-0723">Serine/threonine-protein kinase</keyword>
<organism evidence="6 7">
    <name type="scientific">Paramecium octaurelia</name>
    <dbReference type="NCBI Taxonomy" id="43137"/>
    <lineage>
        <taxon>Eukaryota</taxon>
        <taxon>Sar</taxon>
        <taxon>Alveolata</taxon>
        <taxon>Ciliophora</taxon>
        <taxon>Intramacronucleata</taxon>
        <taxon>Oligohymenophorea</taxon>
        <taxon>Peniculida</taxon>
        <taxon>Parameciidae</taxon>
        <taxon>Paramecium</taxon>
    </lineage>
</organism>
<dbReference type="EMBL" id="CAJJDP010000227">
    <property type="protein sequence ID" value="CAD8215286.1"/>
    <property type="molecule type" value="Genomic_DNA"/>
</dbReference>
<sequence length="338" mass="40868">MKQIVILLMLKDKRHQSFVLKMGVIPLLQQYSLLSLIFILSKDIKIQHYIRHVNFLSIVYLFLYQKKFKQQKYLWQDSHCSQVKRIWIINLLLNQYKIILLQKNLLNKIIDEKVSFNQCHKVQIYNDSEDQQKYIIQQISTKKLQNVIHHKLTINFLYPIVQQHLINLQLKLYYEAIKVHLEMYIQLREEIKLKLHKVSNEIFAKKEILCHSLIRYALTKKYIILFKSYRHCQIKIRFLNQQSFVFIDRFFVQVGIYLKLIKNSDYKLQKYWHLHKMTYINRNQKPENIVIDTQGYAMLTGFELSKEEVGDNYGAKSFCGSMAYWVQKCQNNKKWTSC</sequence>
<evidence type="ECO:0000256" key="1">
    <source>
        <dbReference type="ARBA" id="ARBA00022527"/>
    </source>
</evidence>